<organism evidence="11 12">
    <name type="scientific">Terrabacter aerolatus</name>
    <dbReference type="NCBI Taxonomy" id="422442"/>
    <lineage>
        <taxon>Bacteria</taxon>
        <taxon>Bacillati</taxon>
        <taxon>Actinomycetota</taxon>
        <taxon>Actinomycetes</taxon>
        <taxon>Micrococcales</taxon>
        <taxon>Intrasporangiaceae</taxon>
        <taxon>Terrabacter</taxon>
    </lineage>
</organism>
<feature type="transmembrane region" description="Helical" evidence="8">
    <location>
        <begin position="119"/>
        <end position="140"/>
    </location>
</feature>
<dbReference type="GO" id="GO:0016887">
    <property type="term" value="F:ATP hydrolysis activity"/>
    <property type="evidence" value="ECO:0007669"/>
    <property type="project" value="InterPro"/>
</dbReference>
<evidence type="ECO:0000256" key="5">
    <source>
        <dbReference type="ARBA" id="ARBA00022989"/>
    </source>
</evidence>
<protein>
    <submittedName>
        <fullName evidence="11">HlyB/MsbA family ABC transporter</fullName>
    </submittedName>
</protein>
<sequence length="651" mass="70307">MPEASAERVSGRRGGPRDADADEGREPNDRASTRMRGEPLLDHMELQIEAVRQRRTWGRLVSIVTRSLRLAWSADRGLFLVTAAIQLVAAALVAVQVLAVKWVLDALLGIQSGGSVSAAVGPVLLLAGTMAVSSVSSAVLPQLQRLQGEVVARRTRSDILRVASQVDLLAFETPSFYDRLQRVQLNAVTRPLSVCQGLVGLIGSIVGSVGLAVVIASIHPVLLPLLLLSGVPVQLASRRSSRLEFAFAVDQVPRLRLREYLMGVQVGRTEANEVRAYGIAEELHHRFDQVYGDYVDALRRHVRRKSLLSLVSSVVSSIVLAGTLIIVVWLVSVGKVGLAEAGAALVAVRLLAGQLTTIASSSQLVFESGLFLDDLDHFLALAVQPAAEDRVVVDGPFQTLRIEDVGFVYPGSRQPALSGVSLEIKQGDVVALVGENGSGKSTLAKVVAGLYPATSGRVVRDEVDLRDLDRASMLTQTAVIFQDFLRYQLPAGDNIALGRADEPATDERIMAAAATVGVDEALRRLPDGLATILSKSFVGGQELSLGQWQRVALARALYRDAPFVILDEPSASLDPRAEHELFVSLRSMLRGRTALYISHRMSTVREADRIVVLHEGRVVESGSHEELIELGGRYAELFRLQASAFIEPTRG</sequence>
<evidence type="ECO:0000256" key="1">
    <source>
        <dbReference type="ARBA" id="ARBA00004651"/>
    </source>
</evidence>
<evidence type="ECO:0000313" key="12">
    <source>
        <dbReference type="Proteomes" id="UP000321534"/>
    </source>
</evidence>
<evidence type="ECO:0000256" key="6">
    <source>
        <dbReference type="ARBA" id="ARBA00023136"/>
    </source>
</evidence>
<dbReference type="Pfam" id="PF00005">
    <property type="entry name" value="ABC_tran"/>
    <property type="match status" value="1"/>
</dbReference>
<dbReference type="SMART" id="SM00382">
    <property type="entry name" value="AAA"/>
    <property type="match status" value="1"/>
</dbReference>
<dbReference type="InterPro" id="IPR003593">
    <property type="entry name" value="AAA+_ATPase"/>
</dbReference>
<feature type="domain" description="ABC transporter" evidence="9">
    <location>
        <begin position="400"/>
        <end position="640"/>
    </location>
</feature>
<dbReference type="Gene3D" id="1.20.1560.10">
    <property type="entry name" value="ABC transporter type 1, transmembrane domain"/>
    <property type="match status" value="1"/>
</dbReference>
<dbReference type="GO" id="GO:0005524">
    <property type="term" value="F:ATP binding"/>
    <property type="evidence" value="ECO:0007669"/>
    <property type="project" value="UniProtKB-KW"/>
</dbReference>
<dbReference type="PROSITE" id="PS50893">
    <property type="entry name" value="ABC_TRANSPORTER_2"/>
    <property type="match status" value="1"/>
</dbReference>
<dbReference type="SUPFAM" id="SSF52540">
    <property type="entry name" value="P-loop containing nucleoside triphosphate hydrolases"/>
    <property type="match status" value="1"/>
</dbReference>
<evidence type="ECO:0000256" key="7">
    <source>
        <dbReference type="SAM" id="MobiDB-lite"/>
    </source>
</evidence>
<name>A0A512D3P9_9MICO</name>
<dbReference type="InterPro" id="IPR027417">
    <property type="entry name" value="P-loop_NTPase"/>
</dbReference>
<dbReference type="PANTHER" id="PTHR43394:SF1">
    <property type="entry name" value="ATP-BINDING CASSETTE SUB-FAMILY B MEMBER 10, MITOCHONDRIAL"/>
    <property type="match status" value="1"/>
</dbReference>
<proteinExistence type="predicted"/>
<feature type="transmembrane region" description="Helical" evidence="8">
    <location>
        <begin position="192"/>
        <end position="215"/>
    </location>
</feature>
<dbReference type="AlphaFoldDB" id="A0A512D3P9"/>
<reference evidence="11 12" key="1">
    <citation type="submission" date="2019-07" db="EMBL/GenBank/DDBJ databases">
        <title>Whole genome shotgun sequence of Terrabacter aerolatus NBRC 106305.</title>
        <authorList>
            <person name="Hosoyama A."/>
            <person name="Uohara A."/>
            <person name="Ohji S."/>
            <person name="Ichikawa N."/>
        </authorList>
    </citation>
    <scope>NUCLEOTIDE SEQUENCE [LARGE SCALE GENOMIC DNA]</scope>
    <source>
        <strain evidence="11 12">NBRC 106305</strain>
    </source>
</reference>
<accession>A0A512D3P9</accession>
<dbReference type="GO" id="GO:0015421">
    <property type="term" value="F:ABC-type oligopeptide transporter activity"/>
    <property type="evidence" value="ECO:0007669"/>
    <property type="project" value="TreeGrafter"/>
</dbReference>
<dbReference type="PROSITE" id="PS00211">
    <property type="entry name" value="ABC_TRANSPORTER_1"/>
    <property type="match status" value="1"/>
</dbReference>
<evidence type="ECO:0000256" key="8">
    <source>
        <dbReference type="SAM" id="Phobius"/>
    </source>
</evidence>
<feature type="transmembrane region" description="Helical" evidence="8">
    <location>
        <begin position="78"/>
        <end position="99"/>
    </location>
</feature>
<dbReference type="RefSeq" id="WP_246111365.1">
    <property type="nucleotide sequence ID" value="NZ_BAAARO010000011.1"/>
</dbReference>
<keyword evidence="5 8" id="KW-1133">Transmembrane helix</keyword>
<keyword evidence="6 8" id="KW-0472">Membrane</keyword>
<evidence type="ECO:0000256" key="4">
    <source>
        <dbReference type="ARBA" id="ARBA00022840"/>
    </source>
</evidence>
<keyword evidence="3" id="KW-0547">Nucleotide-binding</keyword>
<dbReference type="InterPro" id="IPR039421">
    <property type="entry name" value="Type_1_exporter"/>
</dbReference>
<dbReference type="InterPro" id="IPR017871">
    <property type="entry name" value="ABC_transporter-like_CS"/>
</dbReference>
<dbReference type="InterPro" id="IPR036640">
    <property type="entry name" value="ABC1_TM_sf"/>
</dbReference>
<dbReference type="PROSITE" id="PS50929">
    <property type="entry name" value="ABC_TM1F"/>
    <property type="match status" value="1"/>
</dbReference>
<dbReference type="SUPFAM" id="SSF90123">
    <property type="entry name" value="ABC transporter transmembrane region"/>
    <property type="match status" value="1"/>
</dbReference>
<evidence type="ECO:0000313" key="11">
    <source>
        <dbReference type="EMBL" id="GEO31077.1"/>
    </source>
</evidence>
<evidence type="ECO:0000259" key="10">
    <source>
        <dbReference type="PROSITE" id="PS50929"/>
    </source>
</evidence>
<dbReference type="InterPro" id="IPR011527">
    <property type="entry name" value="ABC1_TM_dom"/>
</dbReference>
<feature type="transmembrane region" description="Helical" evidence="8">
    <location>
        <begin position="221"/>
        <end position="237"/>
    </location>
</feature>
<dbReference type="InterPro" id="IPR003439">
    <property type="entry name" value="ABC_transporter-like_ATP-bd"/>
</dbReference>
<feature type="region of interest" description="Disordered" evidence="7">
    <location>
        <begin position="1"/>
        <end position="36"/>
    </location>
</feature>
<evidence type="ECO:0000256" key="2">
    <source>
        <dbReference type="ARBA" id="ARBA00022692"/>
    </source>
</evidence>
<dbReference type="Proteomes" id="UP000321534">
    <property type="component" value="Unassembled WGS sequence"/>
</dbReference>
<keyword evidence="12" id="KW-1185">Reference proteome</keyword>
<evidence type="ECO:0000256" key="3">
    <source>
        <dbReference type="ARBA" id="ARBA00022741"/>
    </source>
</evidence>
<feature type="domain" description="ABC transmembrane type-1" evidence="10">
    <location>
        <begin position="80"/>
        <end position="361"/>
    </location>
</feature>
<evidence type="ECO:0000259" key="9">
    <source>
        <dbReference type="PROSITE" id="PS50893"/>
    </source>
</evidence>
<dbReference type="EMBL" id="BJYX01000016">
    <property type="protein sequence ID" value="GEO31077.1"/>
    <property type="molecule type" value="Genomic_DNA"/>
</dbReference>
<feature type="transmembrane region" description="Helical" evidence="8">
    <location>
        <begin position="307"/>
        <end position="331"/>
    </location>
</feature>
<comment type="subcellular location">
    <subcellularLocation>
        <location evidence="1">Cell membrane</location>
        <topology evidence="1">Multi-pass membrane protein</topology>
    </subcellularLocation>
</comment>
<comment type="caution">
    <text evidence="11">The sequence shown here is derived from an EMBL/GenBank/DDBJ whole genome shotgun (WGS) entry which is preliminary data.</text>
</comment>
<dbReference type="GO" id="GO:0005886">
    <property type="term" value="C:plasma membrane"/>
    <property type="evidence" value="ECO:0007669"/>
    <property type="project" value="UniProtKB-SubCell"/>
</dbReference>
<dbReference type="PANTHER" id="PTHR43394">
    <property type="entry name" value="ATP-DEPENDENT PERMEASE MDL1, MITOCHONDRIAL"/>
    <property type="match status" value="1"/>
</dbReference>
<gene>
    <name evidence="11" type="ORF">TAE01_28870</name>
</gene>
<dbReference type="Gene3D" id="3.40.50.300">
    <property type="entry name" value="P-loop containing nucleotide triphosphate hydrolases"/>
    <property type="match status" value="1"/>
</dbReference>
<keyword evidence="4" id="KW-0067">ATP-binding</keyword>
<keyword evidence="2 8" id="KW-0812">Transmembrane</keyword>